<keyword evidence="1" id="KW-0732">Signal</keyword>
<protein>
    <submittedName>
        <fullName evidence="2">24821_t:CDS:1</fullName>
    </submittedName>
</protein>
<reference evidence="2" key="1">
    <citation type="submission" date="2021-06" db="EMBL/GenBank/DDBJ databases">
        <authorList>
            <person name="Kallberg Y."/>
            <person name="Tangrot J."/>
            <person name="Rosling A."/>
        </authorList>
    </citation>
    <scope>NUCLEOTIDE SEQUENCE</scope>
    <source>
        <strain evidence="2">FL966</strain>
    </source>
</reference>
<keyword evidence="3" id="KW-1185">Reference proteome</keyword>
<dbReference type="EMBL" id="CAJVQA010007631">
    <property type="protein sequence ID" value="CAG8659581.1"/>
    <property type="molecule type" value="Genomic_DNA"/>
</dbReference>
<comment type="caution">
    <text evidence="2">The sequence shown here is derived from an EMBL/GenBank/DDBJ whole genome shotgun (WGS) entry which is preliminary data.</text>
</comment>
<evidence type="ECO:0000256" key="1">
    <source>
        <dbReference type="SAM" id="SignalP"/>
    </source>
</evidence>
<sequence>MAYSFNKLLTLTIILLIITTITTVAIIHPNEVANDLVDKRNLRKRAYSTLVTTHLITTQYIVLGVSDSCVAIYPTSAPGPATPPPVVLPTLPTIVIPKGTPQPIVQNSPTQVPAAPSPLIFKRQQNVETACFFYDYEYTTNAVVTTSSATSPSNTGTGSTTNVIPTDTSTVSSTSNPLYDKLTMLNFAIGLFGFIIHQII</sequence>
<name>A0A9N9E034_9GLOM</name>
<proteinExistence type="predicted"/>
<dbReference type="Proteomes" id="UP000789759">
    <property type="component" value="Unassembled WGS sequence"/>
</dbReference>
<dbReference type="AlphaFoldDB" id="A0A9N9E034"/>
<feature type="chain" id="PRO_5040501505" evidence="1">
    <location>
        <begin position="26"/>
        <end position="200"/>
    </location>
</feature>
<evidence type="ECO:0000313" key="3">
    <source>
        <dbReference type="Proteomes" id="UP000789759"/>
    </source>
</evidence>
<feature type="signal peptide" evidence="1">
    <location>
        <begin position="1"/>
        <end position="25"/>
    </location>
</feature>
<gene>
    <name evidence="2" type="ORF">CPELLU_LOCUS9737</name>
</gene>
<evidence type="ECO:0000313" key="2">
    <source>
        <dbReference type="EMBL" id="CAG8659581.1"/>
    </source>
</evidence>
<accession>A0A9N9E034</accession>
<organism evidence="2 3">
    <name type="scientific">Cetraspora pellucida</name>
    <dbReference type="NCBI Taxonomy" id="1433469"/>
    <lineage>
        <taxon>Eukaryota</taxon>
        <taxon>Fungi</taxon>
        <taxon>Fungi incertae sedis</taxon>
        <taxon>Mucoromycota</taxon>
        <taxon>Glomeromycotina</taxon>
        <taxon>Glomeromycetes</taxon>
        <taxon>Diversisporales</taxon>
        <taxon>Gigasporaceae</taxon>
        <taxon>Cetraspora</taxon>
    </lineage>
</organism>